<dbReference type="InterPro" id="IPR000702">
    <property type="entry name" value="Ribosomal_uL6-like"/>
</dbReference>
<proteinExistence type="inferred from homology"/>
<evidence type="ECO:0000256" key="7">
    <source>
        <dbReference type="RuleBase" id="RU003869"/>
    </source>
</evidence>
<dbReference type="GO" id="GO:0003735">
    <property type="term" value="F:structural constituent of ribosome"/>
    <property type="evidence" value="ECO:0007669"/>
    <property type="project" value="UniProtKB-UniRule"/>
</dbReference>
<organism evidence="10 11">
    <name type="scientific">candidate division WWE3 bacterium RIFOXYA2_FULL_46_9</name>
    <dbReference type="NCBI Taxonomy" id="1802636"/>
    <lineage>
        <taxon>Bacteria</taxon>
        <taxon>Katanobacteria</taxon>
    </lineage>
</organism>
<dbReference type="PIRSF" id="PIRSF002162">
    <property type="entry name" value="Ribosomal_L6"/>
    <property type="match status" value="1"/>
</dbReference>
<dbReference type="FunFam" id="3.90.930.12:FF:000002">
    <property type="entry name" value="50S ribosomal protein L6"/>
    <property type="match status" value="1"/>
</dbReference>
<dbReference type="HAMAP" id="MF_01365_B">
    <property type="entry name" value="Ribosomal_uL6_B"/>
    <property type="match status" value="1"/>
</dbReference>
<dbReference type="InterPro" id="IPR036789">
    <property type="entry name" value="Ribosomal_uL6-like_a/b-dom_sf"/>
</dbReference>
<keyword evidence="2 6" id="KW-0699">rRNA-binding</keyword>
<feature type="domain" description="Large ribosomal subunit protein uL6 alpha-beta" evidence="9">
    <location>
        <begin position="90"/>
        <end position="165"/>
    </location>
</feature>
<dbReference type="GO" id="GO:0022625">
    <property type="term" value="C:cytosolic large ribosomal subunit"/>
    <property type="evidence" value="ECO:0007669"/>
    <property type="project" value="UniProtKB-UniRule"/>
</dbReference>
<dbReference type="Pfam" id="PF00347">
    <property type="entry name" value="Ribosomal_L6"/>
    <property type="match status" value="2"/>
</dbReference>
<dbReference type="PANTHER" id="PTHR11655">
    <property type="entry name" value="60S/50S RIBOSOMAL PROTEIN L6/L9"/>
    <property type="match status" value="1"/>
</dbReference>
<evidence type="ECO:0000313" key="11">
    <source>
        <dbReference type="Proteomes" id="UP000176614"/>
    </source>
</evidence>
<dbReference type="InterPro" id="IPR002358">
    <property type="entry name" value="Ribosomal_uL6_CS"/>
</dbReference>
<dbReference type="Proteomes" id="UP000176614">
    <property type="component" value="Unassembled WGS sequence"/>
</dbReference>
<dbReference type="PROSITE" id="PS00525">
    <property type="entry name" value="RIBOSOMAL_L6_1"/>
    <property type="match status" value="1"/>
</dbReference>
<keyword evidence="4 6" id="KW-0689">Ribosomal protein</keyword>
<keyword evidence="5 6" id="KW-0687">Ribonucleoprotein</keyword>
<dbReference type="InterPro" id="IPR019906">
    <property type="entry name" value="Ribosomal_uL6_bac-type"/>
</dbReference>
<evidence type="ECO:0000256" key="5">
    <source>
        <dbReference type="ARBA" id="ARBA00023274"/>
    </source>
</evidence>
<keyword evidence="3 6" id="KW-0694">RNA-binding</keyword>
<dbReference type="Gene3D" id="3.90.930.12">
    <property type="entry name" value="Ribosomal protein L6, alpha-beta domain"/>
    <property type="match status" value="2"/>
</dbReference>
<dbReference type="NCBIfam" id="TIGR03654">
    <property type="entry name" value="L6_bact"/>
    <property type="match status" value="1"/>
</dbReference>
<dbReference type="SUPFAM" id="SSF56053">
    <property type="entry name" value="Ribosomal protein L6"/>
    <property type="match status" value="2"/>
</dbReference>
<name>A0A1F4VYP8_UNCKA</name>
<comment type="similarity">
    <text evidence="1 6 7">Belongs to the universal ribosomal protein uL6 family.</text>
</comment>
<comment type="function">
    <text evidence="6 8">This protein binds to the 23S rRNA, and is important in its secondary structure. It is located near the subunit interface in the base of the L7/L12 stalk, and near the tRNA binding site of the peptidyltransferase center.</text>
</comment>
<evidence type="ECO:0000256" key="4">
    <source>
        <dbReference type="ARBA" id="ARBA00022980"/>
    </source>
</evidence>
<reference evidence="10 11" key="1">
    <citation type="journal article" date="2016" name="Nat. Commun.">
        <title>Thousands of microbial genomes shed light on interconnected biogeochemical processes in an aquifer system.</title>
        <authorList>
            <person name="Anantharaman K."/>
            <person name="Brown C.T."/>
            <person name="Hug L.A."/>
            <person name="Sharon I."/>
            <person name="Castelle C.J."/>
            <person name="Probst A.J."/>
            <person name="Thomas B.C."/>
            <person name="Singh A."/>
            <person name="Wilkins M.J."/>
            <person name="Karaoz U."/>
            <person name="Brodie E.L."/>
            <person name="Williams K.H."/>
            <person name="Hubbard S.S."/>
            <person name="Banfield J.F."/>
        </authorList>
    </citation>
    <scope>NUCLEOTIDE SEQUENCE [LARGE SCALE GENOMIC DNA]</scope>
</reference>
<evidence type="ECO:0000256" key="6">
    <source>
        <dbReference type="HAMAP-Rule" id="MF_01365"/>
    </source>
</evidence>
<gene>
    <name evidence="6" type="primary">rplF</name>
    <name evidence="10" type="ORF">A2264_02955</name>
</gene>
<comment type="caution">
    <text evidence="10">The sequence shown here is derived from an EMBL/GenBank/DDBJ whole genome shotgun (WGS) entry which is preliminary data.</text>
</comment>
<protein>
    <recommendedName>
        <fullName evidence="6">Large ribosomal subunit protein uL6</fullName>
    </recommendedName>
</protein>
<dbReference type="PANTHER" id="PTHR11655:SF14">
    <property type="entry name" value="LARGE RIBOSOMAL SUBUNIT PROTEIN UL6M"/>
    <property type="match status" value="1"/>
</dbReference>
<dbReference type="GO" id="GO:0019843">
    <property type="term" value="F:rRNA binding"/>
    <property type="evidence" value="ECO:0007669"/>
    <property type="project" value="UniProtKB-UniRule"/>
</dbReference>
<evidence type="ECO:0000256" key="3">
    <source>
        <dbReference type="ARBA" id="ARBA00022884"/>
    </source>
</evidence>
<sequence length="182" mass="19786">MSRIGRLPIKIPTEVKISIDGQVVSVKGPKGDLTLTLRPEIKVENREGSLVLSVAIESKNSPAYWGLYRALLNSMVEGVTRGYTKKLELIGVGYRAKQSGNDGVSLTLGFSHPIEFKAPAGVTIKVEDNQHVIIEGADKQKVGEVAATLRKYKKPEPYKGKGIKYENEVVRRKAGKAAKTGA</sequence>
<dbReference type="FunFam" id="3.90.930.12:FF:000001">
    <property type="entry name" value="50S ribosomal protein L6"/>
    <property type="match status" value="1"/>
</dbReference>
<comment type="subunit">
    <text evidence="6">Part of the 50S ribosomal subunit.</text>
</comment>
<dbReference type="AlphaFoldDB" id="A0A1F4VYP8"/>
<evidence type="ECO:0000259" key="9">
    <source>
        <dbReference type="Pfam" id="PF00347"/>
    </source>
</evidence>
<dbReference type="InterPro" id="IPR020040">
    <property type="entry name" value="Ribosomal_uL6_a/b-dom"/>
</dbReference>
<evidence type="ECO:0000256" key="8">
    <source>
        <dbReference type="RuleBase" id="RU003870"/>
    </source>
</evidence>
<dbReference type="GO" id="GO:0002181">
    <property type="term" value="P:cytoplasmic translation"/>
    <property type="evidence" value="ECO:0007669"/>
    <property type="project" value="TreeGrafter"/>
</dbReference>
<dbReference type="PRINTS" id="PR00059">
    <property type="entry name" value="RIBOSOMALL6"/>
</dbReference>
<accession>A0A1F4VYP8</accession>
<evidence type="ECO:0000256" key="1">
    <source>
        <dbReference type="ARBA" id="ARBA00009356"/>
    </source>
</evidence>
<evidence type="ECO:0000256" key="2">
    <source>
        <dbReference type="ARBA" id="ARBA00022730"/>
    </source>
</evidence>
<dbReference type="EMBL" id="MEVT01000022">
    <property type="protein sequence ID" value="OGC62220.1"/>
    <property type="molecule type" value="Genomic_DNA"/>
</dbReference>
<evidence type="ECO:0000313" key="10">
    <source>
        <dbReference type="EMBL" id="OGC62220.1"/>
    </source>
</evidence>
<feature type="domain" description="Large ribosomal subunit protein uL6 alpha-beta" evidence="9">
    <location>
        <begin position="11"/>
        <end position="82"/>
    </location>
</feature>